<dbReference type="AlphaFoldDB" id="A0A382Y866"/>
<feature type="non-terminal residue" evidence="1">
    <location>
        <position position="103"/>
    </location>
</feature>
<sequence length="103" mass="10557">MRRSVVLAVILLLPLAAAEGGVNEAAETEGTAVASVETADVALRGEDFAITVTLDDEAASNGTTVGWTTQICINSGVCYPPETSGLTDSQLDGSTWEGSVLLD</sequence>
<accession>A0A382Y866</accession>
<organism evidence="1">
    <name type="scientific">marine metagenome</name>
    <dbReference type="NCBI Taxonomy" id="408172"/>
    <lineage>
        <taxon>unclassified sequences</taxon>
        <taxon>metagenomes</taxon>
        <taxon>ecological metagenomes</taxon>
    </lineage>
</organism>
<reference evidence="1" key="1">
    <citation type="submission" date="2018-05" db="EMBL/GenBank/DDBJ databases">
        <authorList>
            <person name="Lanie J.A."/>
            <person name="Ng W.-L."/>
            <person name="Kazmierczak K.M."/>
            <person name="Andrzejewski T.M."/>
            <person name="Davidsen T.M."/>
            <person name="Wayne K.J."/>
            <person name="Tettelin H."/>
            <person name="Glass J.I."/>
            <person name="Rusch D."/>
            <person name="Podicherti R."/>
            <person name="Tsui H.-C.T."/>
            <person name="Winkler M.E."/>
        </authorList>
    </citation>
    <scope>NUCLEOTIDE SEQUENCE</scope>
</reference>
<evidence type="ECO:0000313" key="1">
    <source>
        <dbReference type="EMBL" id="SVD79189.1"/>
    </source>
</evidence>
<protein>
    <submittedName>
        <fullName evidence="1">Uncharacterized protein</fullName>
    </submittedName>
</protein>
<name>A0A382Y866_9ZZZZ</name>
<proteinExistence type="predicted"/>
<dbReference type="EMBL" id="UINC01173536">
    <property type="protein sequence ID" value="SVD79189.1"/>
    <property type="molecule type" value="Genomic_DNA"/>
</dbReference>
<gene>
    <name evidence="1" type="ORF">METZ01_LOCUS432043</name>
</gene>
<feature type="non-terminal residue" evidence="1">
    <location>
        <position position="1"/>
    </location>
</feature>